<feature type="domain" description="DUF6079" evidence="4">
    <location>
        <begin position="703"/>
        <end position="836"/>
    </location>
</feature>
<name>D1B6T0_THEAS</name>
<dbReference type="KEGG" id="tai:Taci_1496"/>
<dbReference type="InterPro" id="IPR045725">
    <property type="entry name" value="DUF6079_N"/>
</dbReference>
<evidence type="ECO:0000313" key="7">
    <source>
        <dbReference type="EMBL" id="ACZ19721.1"/>
    </source>
</evidence>
<dbReference type="InterPro" id="IPR058573">
    <property type="entry name" value="DUF6079_5th"/>
</dbReference>
<dbReference type="EnsemblBacteria" id="ACZ19721">
    <property type="protein sequence ID" value="ACZ19721"/>
    <property type="gene ID" value="Taci_1496"/>
</dbReference>
<dbReference type="Pfam" id="PF26385">
    <property type="entry name" value="DUF6079_4th"/>
    <property type="match status" value="1"/>
</dbReference>
<dbReference type="Pfam" id="PF26384">
    <property type="entry name" value="DUF6079_3rd"/>
    <property type="match status" value="1"/>
</dbReference>
<dbReference type="Pfam" id="PF26388">
    <property type="entry name" value="DUF6079_6th"/>
    <property type="match status" value="1"/>
</dbReference>
<accession>D1B6T0</accession>
<reference evidence="7 8" key="1">
    <citation type="journal article" date="2009" name="Stand. Genomic Sci.">
        <title>Complete genome sequence of Thermanaerovibrio acidaminovorans type strain (Su883).</title>
        <authorList>
            <person name="Chovatia M."/>
            <person name="Sikorski J."/>
            <person name="Schroder M."/>
            <person name="Lapidus A."/>
            <person name="Nolan M."/>
            <person name="Tice H."/>
            <person name="Glavina Del Rio T."/>
            <person name="Copeland A."/>
            <person name="Cheng J.F."/>
            <person name="Lucas S."/>
            <person name="Chen F."/>
            <person name="Bruce D."/>
            <person name="Goodwin L."/>
            <person name="Pitluck S."/>
            <person name="Ivanova N."/>
            <person name="Mavromatis K."/>
            <person name="Ovchinnikova G."/>
            <person name="Pati A."/>
            <person name="Chen A."/>
            <person name="Palaniappan K."/>
            <person name="Land M."/>
            <person name="Hauser L."/>
            <person name="Chang Y.J."/>
            <person name="Jeffries C.D."/>
            <person name="Chain P."/>
            <person name="Saunders E."/>
            <person name="Detter J.C."/>
            <person name="Brettin T."/>
            <person name="Rohde M."/>
            <person name="Goker M."/>
            <person name="Spring S."/>
            <person name="Bristow J."/>
            <person name="Markowitz V."/>
            <person name="Hugenholtz P."/>
            <person name="Kyrpides N.C."/>
            <person name="Klenk H.P."/>
            <person name="Eisen J.A."/>
        </authorList>
    </citation>
    <scope>NUCLEOTIDE SEQUENCE [LARGE SCALE GENOMIC DNA]</scope>
    <source>
        <strain evidence="8">ATCC 49978 / DSM 6589 / Su883</strain>
    </source>
</reference>
<feature type="domain" description="DUF6079" evidence="3">
    <location>
        <begin position="479"/>
        <end position="688"/>
    </location>
</feature>
<keyword evidence="8" id="KW-1185">Reference proteome</keyword>
<evidence type="ECO:0000259" key="4">
    <source>
        <dbReference type="Pfam" id="PF26385"/>
    </source>
</evidence>
<feature type="domain" description="DUF6079" evidence="6">
    <location>
        <begin position="1053"/>
        <end position="1163"/>
    </location>
</feature>
<sequence length="1272" mass="143264">MRYGDLIQFEPIESVVQLRDADEAASARQLVSTYVISDEMAEKLTGLVIPQLQFDQPVDNKGLLVVGNYGTGKSHLMSVISSIAEHADLLSALGNAQVAQAAERIAGKFKVVRTEIGATTMSLRDILVGELEEHLAVMGVTYTFPDAGQVPNNKRAFEEMMAAFHREYPDHGLLLVVDELLDYLRTRKDQELILDLNFLREVGEVCKDLRFRFMAGVQEAIFDSPRFAFVADSIRRVKDRFEQILIARRDVKFVVAERLLKKTGEQQAKIREYLTPFAKFYGHMNERMDEFVRLFPVHPDYIDTFERVTAVEKREVLKTLSLAMKKLLDQEVPEDRPGLIAYDSYWTNLRENPSFRAVPDIKAVIDCSQVLESRIEQAFTRPVYKPMAIRIIHALSVHRLTTGDIYAPLGATAEELRDALCLYQPGIEDLGGDPADDLLSQVETVLREIHKTVSGQFISSNPDNRQYYLDLKKTDDFDALIEKRAESLDASQLDRYYYEALKRVMECTDQTYVTGYKIWQHELEWLEHKAARQGYLFFGAPNERSTAVPPRDFYLYFIQPFDPPHFKDEKKADEVFLRLTNTDEEFRTALTNYAAALDLASTSSGHAKATYESKATGFLRDLVGWLQEHMTDAFEVTYQGRTKSLVEWAKGKSIRELSGIASHERINFRDLVNTIAGIVLSAHFQDQAPEYPYFSVLITGQNREQAAQDALRAIAGQNRTKQATAVLDALELLDGERLDPYRSKYAKHVLNILKKKGHGQVVNRSELIQEVYGVEYFAPDKGYRLEPEWAVVVLAALVYSGDLVLSIPGKKFDAAGLPQLAATPIDELVHFKHIERPKDWNLPALKALFELLGLTPGMAQLVTHGKDEPVQELQAKVSKYVEEIVRTQQALKDGLHFWGQRLYSDSELATRNSQLETTKSFLESLQAYTTTGKLKNFRYDASEVTAQRSGLESLAEIKSLEELVADLGSTASYLSTAEAVLPTGHEWIDKMSAVRTEVLTAVMSHGFRVSGQKDAGLSTRDPRPELQRKLTDLKKSYVQAYLAMHTRARLGVNEDKRKSALMGDERLKTLSRLSTIDLMPRQHLTDFQNRLAGLKSCFALTEQDLDASPVCPHCGFRPAAEAVAGHVSGVAGQDSRLGTRDSRLINAAAVLQQLDEQLDKMLAEWTAALITNLEDPTTRGNLDLLKPEPRKLVDAFLKERKLPEELGQDFIHALKEVLSGLVKVAIRPEDLRAALLKGGSPATPAEMKKRFEEYLDELTKGNEPGKVRIVLE</sequence>
<evidence type="ECO:0000259" key="3">
    <source>
        <dbReference type="Pfam" id="PF26384"/>
    </source>
</evidence>
<protein>
    <recommendedName>
        <fullName evidence="9">ATPase</fullName>
    </recommendedName>
</protein>
<feature type="domain" description="DUF6079" evidence="2">
    <location>
        <begin position="264"/>
        <end position="474"/>
    </location>
</feature>
<dbReference type="InterPro" id="IPR058572">
    <property type="entry name" value="DUF6079_4th"/>
</dbReference>
<evidence type="ECO:0000259" key="5">
    <source>
        <dbReference type="Pfam" id="PF26387"/>
    </source>
</evidence>
<evidence type="ECO:0008006" key="9">
    <source>
        <dbReference type="Google" id="ProtNLM"/>
    </source>
</evidence>
<dbReference type="AlphaFoldDB" id="D1B6T0"/>
<dbReference type="eggNOG" id="COG1474">
    <property type="taxonomic scope" value="Bacteria"/>
</dbReference>
<evidence type="ECO:0000259" key="6">
    <source>
        <dbReference type="Pfam" id="PF26388"/>
    </source>
</evidence>
<dbReference type="HOGENOM" id="CLU_268053_0_0_0"/>
<evidence type="ECO:0000259" key="1">
    <source>
        <dbReference type="Pfam" id="PF19557"/>
    </source>
</evidence>
<dbReference type="InterPro" id="IPR058571">
    <property type="entry name" value="DUF6079_3rd"/>
</dbReference>
<dbReference type="EMBL" id="CP001818">
    <property type="protein sequence ID" value="ACZ19721.1"/>
    <property type="molecule type" value="Genomic_DNA"/>
</dbReference>
<gene>
    <name evidence="7" type="ordered locus">Taci_1496</name>
</gene>
<dbReference type="Proteomes" id="UP000002030">
    <property type="component" value="Chromosome"/>
</dbReference>
<dbReference type="PATRIC" id="fig|525903.6.peg.1492"/>
<evidence type="ECO:0000259" key="2">
    <source>
        <dbReference type="Pfam" id="PF26383"/>
    </source>
</evidence>
<dbReference type="RefSeq" id="WP_012870232.1">
    <property type="nucleotide sequence ID" value="NC_013522.1"/>
</dbReference>
<dbReference type="OrthoDB" id="8780745at2"/>
<organism evidence="7 8">
    <name type="scientific">Thermanaerovibrio acidaminovorans (strain ATCC 49978 / DSM 6589 / Su883)</name>
    <name type="common">Selenomonas acidaminovorans</name>
    <dbReference type="NCBI Taxonomy" id="525903"/>
    <lineage>
        <taxon>Bacteria</taxon>
        <taxon>Thermotogati</taxon>
        <taxon>Synergistota</taxon>
        <taxon>Synergistia</taxon>
        <taxon>Synergistales</taxon>
        <taxon>Synergistaceae</taxon>
        <taxon>Thermanaerovibrio</taxon>
    </lineage>
</organism>
<dbReference type="Pfam" id="PF26387">
    <property type="entry name" value="DUF6079_5th"/>
    <property type="match status" value="1"/>
</dbReference>
<dbReference type="InterPro" id="IPR058569">
    <property type="entry name" value="DUF6079_2nd"/>
</dbReference>
<evidence type="ECO:0000313" key="8">
    <source>
        <dbReference type="Proteomes" id="UP000002030"/>
    </source>
</evidence>
<dbReference type="Pfam" id="PF19557">
    <property type="entry name" value="DUF6079_1st"/>
    <property type="match status" value="1"/>
</dbReference>
<proteinExistence type="predicted"/>
<dbReference type="Pfam" id="PF26383">
    <property type="entry name" value="DUF6079_2nd"/>
    <property type="match status" value="1"/>
</dbReference>
<feature type="domain" description="DUF6079" evidence="1">
    <location>
        <begin position="19"/>
        <end position="248"/>
    </location>
</feature>
<dbReference type="STRING" id="525903.Taci_1496"/>
<dbReference type="InterPro" id="IPR058574">
    <property type="entry name" value="DUF6079_6th"/>
</dbReference>
<feature type="domain" description="DUF6079" evidence="5">
    <location>
        <begin position="841"/>
        <end position="1045"/>
    </location>
</feature>